<protein>
    <submittedName>
        <fullName evidence="2">Uncharacterized protein</fullName>
    </submittedName>
</protein>
<evidence type="ECO:0000313" key="3">
    <source>
        <dbReference type="Proteomes" id="UP000249769"/>
    </source>
</evidence>
<comment type="caution">
    <text evidence="2">The sequence shown here is derived from an EMBL/GenBank/DDBJ whole genome shotgun (WGS) entry which is preliminary data.</text>
</comment>
<accession>A0A2W5GL48</accession>
<dbReference type="EMBL" id="QFOL01000463">
    <property type="protein sequence ID" value="PZP42779.1"/>
    <property type="molecule type" value="Genomic_DNA"/>
</dbReference>
<sequence>MSLQGTQNATATGKVLKQAADRSDQAAPPPRLLLQSPEYSQTFPKAAWSRSRLPSRRYTTVNGTMIAASAPQHRRNEQAILGKKAVGQRRDYGTRNRFGHRQPTDPTIQEMRRT</sequence>
<name>A0A2W5GL48_9HYPH</name>
<proteinExistence type="predicted"/>
<feature type="region of interest" description="Disordered" evidence="1">
    <location>
        <begin position="87"/>
        <end position="114"/>
    </location>
</feature>
<evidence type="ECO:0000256" key="1">
    <source>
        <dbReference type="SAM" id="MobiDB-lite"/>
    </source>
</evidence>
<feature type="compositionally biased region" description="Polar residues" evidence="1">
    <location>
        <begin position="1"/>
        <end position="11"/>
    </location>
</feature>
<gene>
    <name evidence="2" type="ORF">DI595_21910</name>
</gene>
<feature type="region of interest" description="Disordered" evidence="1">
    <location>
        <begin position="1"/>
        <end position="52"/>
    </location>
</feature>
<organism evidence="2 3">
    <name type="scientific">Agrobacterium fabrum</name>
    <dbReference type="NCBI Taxonomy" id="1176649"/>
    <lineage>
        <taxon>Bacteria</taxon>
        <taxon>Pseudomonadati</taxon>
        <taxon>Pseudomonadota</taxon>
        <taxon>Alphaproteobacteria</taxon>
        <taxon>Hyphomicrobiales</taxon>
        <taxon>Rhizobiaceae</taxon>
        <taxon>Rhizobium/Agrobacterium group</taxon>
        <taxon>Agrobacterium</taxon>
        <taxon>Agrobacterium tumefaciens complex</taxon>
    </lineage>
</organism>
<dbReference type="Proteomes" id="UP000249769">
    <property type="component" value="Unassembled WGS sequence"/>
</dbReference>
<reference evidence="2 3" key="1">
    <citation type="submission" date="2017-08" db="EMBL/GenBank/DDBJ databases">
        <title>Infants hospitalized years apart are colonized by the same room-sourced microbial strains.</title>
        <authorList>
            <person name="Brooks B."/>
            <person name="Olm M.R."/>
            <person name="Firek B.A."/>
            <person name="Baker R."/>
            <person name="Thomas B.C."/>
            <person name="Morowitz M.J."/>
            <person name="Banfield J.F."/>
        </authorList>
    </citation>
    <scope>NUCLEOTIDE SEQUENCE [LARGE SCALE GENOMIC DNA]</scope>
    <source>
        <strain evidence="2">S2_009_000_R2_73</strain>
    </source>
</reference>
<dbReference type="AlphaFoldDB" id="A0A2W5GL48"/>
<evidence type="ECO:0000313" key="2">
    <source>
        <dbReference type="EMBL" id="PZP42779.1"/>
    </source>
</evidence>